<dbReference type="AlphaFoldDB" id="A0A173VEG8"/>
<dbReference type="STRING" id="39490.ERS852448_02755"/>
<name>A0A173VEG8_EUBRA</name>
<evidence type="ECO:0000313" key="2">
    <source>
        <dbReference type="Proteomes" id="UP000095492"/>
    </source>
</evidence>
<reference evidence="1 2" key="1">
    <citation type="submission" date="2015-09" db="EMBL/GenBank/DDBJ databases">
        <authorList>
            <consortium name="Pathogen Informatics"/>
        </authorList>
    </citation>
    <scope>NUCLEOTIDE SEQUENCE [LARGE SCALE GENOMIC DNA]</scope>
    <source>
        <strain evidence="1 2">2789STDY5608891</strain>
    </source>
</reference>
<proteinExistence type="predicted"/>
<dbReference type="OrthoDB" id="1768345at2"/>
<dbReference type="GeneID" id="97392713"/>
<gene>
    <name evidence="1" type="ORF">ERS852448_02755</name>
</gene>
<organism evidence="1 2">
    <name type="scientific">Eubacterium ramulus</name>
    <dbReference type="NCBI Taxonomy" id="39490"/>
    <lineage>
        <taxon>Bacteria</taxon>
        <taxon>Bacillati</taxon>
        <taxon>Bacillota</taxon>
        <taxon>Clostridia</taxon>
        <taxon>Eubacteriales</taxon>
        <taxon>Eubacteriaceae</taxon>
        <taxon>Eubacterium</taxon>
    </lineage>
</organism>
<dbReference type="RefSeq" id="WP_055291037.1">
    <property type="nucleotide sequence ID" value="NZ_CP173382.1"/>
</dbReference>
<dbReference type="Proteomes" id="UP000095492">
    <property type="component" value="Unassembled WGS sequence"/>
</dbReference>
<dbReference type="EMBL" id="CYYA01000026">
    <property type="protein sequence ID" value="CUN24585.1"/>
    <property type="molecule type" value="Genomic_DNA"/>
</dbReference>
<sequence>MIERTDIFNINFYKKERFHGSYKGMHYRIEKHEPEEGDTVLRVTVWPGPYNFDTTPDEQKNCASYPFTEDGLTQVCDHLNEFYAAHFCN</sequence>
<protein>
    <recommendedName>
        <fullName evidence="3">GNAT family acetyltransferase</fullName>
    </recommendedName>
</protein>
<evidence type="ECO:0000313" key="1">
    <source>
        <dbReference type="EMBL" id="CUN24585.1"/>
    </source>
</evidence>
<accession>A0A173VEG8</accession>
<evidence type="ECO:0008006" key="3">
    <source>
        <dbReference type="Google" id="ProtNLM"/>
    </source>
</evidence>